<organism evidence="3 4">
    <name type="scientific">Manganibacter manganicus</name>
    <dbReference type="NCBI Taxonomy" id="1873176"/>
    <lineage>
        <taxon>Bacteria</taxon>
        <taxon>Pseudomonadati</taxon>
        <taxon>Pseudomonadota</taxon>
        <taxon>Alphaproteobacteria</taxon>
        <taxon>Hyphomicrobiales</taxon>
        <taxon>Phyllobacteriaceae</taxon>
        <taxon>Manganibacter</taxon>
    </lineage>
</organism>
<gene>
    <name evidence="3" type="ORF">BFN67_03960</name>
</gene>
<evidence type="ECO:0000256" key="1">
    <source>
        <dbReference type="SAM" id="Phobius"/>
    </source>
</evidence>
<keyword evidence="1" id="KW-1133">Transmembrane helix</keyword>
<comment type="caution">
    <text evidence="3">The sequence shown here is derived from an EMBL/GenBank/DDBJ whole genome shotgun (WGS) entry which is preliminary data.</text>
</comment>
<keyword evidence="4" id="KW-1185">Reference proteome</keyword>
<evidence type="ECO:0000313" key="3">
    <source>
        <dbReference type="EMBL" id="OQM74956.1"/>
    </source>
</evidence>
<name>A0A1V8RP45_9HYPH</name>
<proteinExistence type="predicted"/>
<feature type="transmembrane region" description="Helical" evidence="1">
    <location>
        <begin position="28"/>
        <end position="46"/>
    </location>
</feature>
<dbReference type="AlphaFoldDB" id="A0A1V8RP45"/>
<dbReference type="OrthoDB" id="7189296at2"/>
<evidence type="ECO:0000313" key="4">
    <source>
        <dbReference type="Proteomes" id="UP000191905"/>
    </source>
</evidence>
<feature type="domain" description="TadE-like" evidence="2">
    <location>
        <begin position="27"/>
        <end position="54"/>
    </location>
</feature>
<reference evidence="3 4" key="1">
    <citation type="journal article" date="2016" name="Int. J. Syst. Evol. Microbiol.">
        <title>Pseudaminobacter manganicus sp. nov., isolated from sludge of a manganese mine.</title>
        <authorList>
            <person name="Li J."/>
            <person name="Huang J."/>
            <person name="Liao S."/>
            <person name="Wang G."/>
        </authorList>
    </citation>
    <scope>NUCLEOTIDE SEQUENCE [LARGE SCALE GENOMIC DNA]</scope>
    <source>
        <strain evidence="3 4">JH-7</strain>
    </source>
</reference>
<protein>
    <recommendedName>
        <fullName evidence="2">TadE-like domain-containing protein</fullName>
    </recommendedName>
</protein>
<dbReference type="Pfam" id="PF07811">
    <property type="entry name" value="TadE"/>
    <property type="match status" value="1"/>
</dbReference>
<accession>A0A1V8RP45</accession>
<dbReference type="EMBL" id="MDET01000023">
    <property type="protein sequence ID" value="OQM74956.1"/>
    <property type="molecule type" value="Genomic_DNA"/>
</dbReference>
<sequence length="209" mass="22507">MSRAEAHRGAAMLVAKAAAAFRRDRRGIAAIEFALIAPLLLAMYFVTMEVSQAIETNKKVGRVGSIVADLVTQQKQVDTNALDDIMKIASTALMPYNRSSPSVTITAINITGGQATVEWSRKLVNGVASASAAKNSVIAVPSSYNVAGNFLVRVDVQLSYHPVITWSPSGKQTLGLTAAFDSIDMSETSYYYPRYVQQKIECSNCYGSS</sequence>
<evidence type="ECO:0000259" key="2">
    <source>
        <dbReference type="Pfam" id="PF07811"/>
    </source>
</evidence>
<dbReference type="STRING" id="1873176.BFN67_03960"/>
<keyword evidence="1" id="KW-0812">Transmembrane</keyword>
<keyword evidence="1" id="KW-0472">Membrane</keyword>
<dbReference type="Proteomes" id="UP000191905">
    <property type="component" value="Unassembled WGS sequence"/>
</dbReference>
<dbReference type="InterPro" id="IPR012495">
    <property type="entry name" value="TadE-like_dom"/>
</dbReference>